<reference evidence="2 3" key="1">
    <citation type="submission" date="2019-03" db="EMBL/GenBank/DDBJ databases">
        <authorList>
            <person name="Gonzalez-Pimentel J.L."/>
        </authorList>
    </citation>
    <scope>NUCLEOTIDE SEQUENCE [LARGE SCALE GENOMIC DNA]</scope>
    <source>
        <strain evidence="2 3">JCM 31289</strain>
    </source>
</reference>
<feature type="transmembrane region" description="Helical" evidence="1">
    <location>
        <begin position="191"/>
        <end position="210"/>
    </location>
</feature>
<feature type="transmembrane region" description="Helical" evidence="1">
    <location>
        <begin position="301"/>
        <end position="319"/>
    </location>
</feature>
<gene>
    <name evidence="2" type="ORF">E4099_25690</name>
</gene>
<name>A0A4Z0GHI0_9ACTN</name>
<dbReference type="Proteomes" id="UP000297948">
    <property type="component" value="Unassembled WGS sequence"/>
</dbReference>
<evidence type="ECO:0000313" key="2">
    <source>
        <dbReference type="EMBL" id="TGA95274.1"/>
    </source>
</evidence>
<evidence type="ECO:0000256" key="1">
    <source>
        <dbReference type="SAM" id="Phobius"/>
    </source>
</evidence>
<keyword evidence="1" id="KW-1133">Transmembrane helix</keyword>
<feature type="transmembrane region" description="Helical" evidence="1">
    <location>
        <begin position="222"/>
        <end position="240"/>
    </location>
</feature>
<evidence type="ECO:0000313" key="3">
    <source>
        <dbReference type="Proteomes" id="UP000297948"/>
    </source>
</evidence>
<protein>
    <submittedName>
        <fullName evidence="2">Uncharacterized protein</fullName>
    </submittedName>
</protein>
<dbReference type="AlphaFoldDB" id="A0A4Z0GHI0"/>
<dbReference type="OrthoDB" id="5178168at2"/>
<dbReference type="EMBL" id="SRID01000330">
    <property type="protein sequence ID" value="TGA95274.1"/>
    <property type="molecule type" value="Genomic_DNA"/>
</dbReference>
<feature type="transmembrane region" description="Helical" evidence="1">
    <location>
        <begin position="157"/>
        <end position="184"/>
    </location>
</feature>
<sequence length="533" mass="57479">MPLLCIVLVSPLYLVWSVWLATGAGDLAAQIAWADIGEHHLDRPYVFSWYGGMHTANYSFISPALMSVVGVRTLTVASGLAATWVAAHLLARTSIARPVWPALLAALTLWCNVASGRTTFALGVAFGLAACASVCGPRGSYGLRAGAGGKGKRVALAAVWTGLATLASPVAGLFLLVVGAGYALDKQFGRASALALPFLGVVGATTLLFPFHGEQPMFTDRLWPPLLFCAAICLAAPASWRVTRYSAAVYAAGVVLTNLVASPVGTNVERFAELAAPPVLLAALFARVAETPARRQVSAGLVKAAALFVVFCLSVAWVTEKTISDLRVSTSVPAWAEETDGVIRELRRLDAERWRVEVLPARNHREASLFAPHVHMARGWNRQLDVERGRLFYDGTLDPATYRQWLRHWSVKYVVTHDGRPDGPAEGEAAIIRGGPEWLEPIWQDTHWKIYRFRDAVPMAAPPATVTGSTPTDLTVTMSRPGTALVRVPHSPWLTVTRGCLARSGPWVRLEAPAAGTYRITSTYNPAKLHHCS</sequence>
<accession>A0A4Z0GHI0</accession>
<keyword evidence="1" id="KW-0812">Transmembrane</keyword>
<proteinExistence type="predicted"/>
<feature type="transmembrane region" description="Helical" evidence="1">
    <location>
        <begin position="58"/>
        <end position="87"/>
    </location>
</feature>
<comment type="caution">
    <text evidence="2">The sequence shown here is derived from an EMBL/GenBank/DDBJ whole genome shotgun (WGS) entry which is preliminary data.</text>
</comment>
<keyword evidence="1" id="KW-0472">Membrane</keyword>
<keyword evidence="3" id="KW-1185">Reference proteome</keyword>
<organism evidence="2 3">
    <name type="scientific">Streptomyces palmae</name>
    <dbReference type="NCBI Taxonomy" id="1701085"/>
    <lineage>
        <taxon>Bacteria</taxon>
        <taxon>Bacillati</taxon>
        <taxon>Actinomycetota</taxon>
        <taxon>Actinomycetes</taxon>
        <taxon>Kitasatosporales</taxon>
        <taxon>Streptomycetaceae</taxon>
        <taxon>Streptomyces</taxon>
    </lineage>
</organism>